<dbReference type="OrthoDB" id="7346865at2"/>
<comment type="similarity">
    <text evidence="1">Belongs to the bacterial solute-binding protein 9 family.</text>
</comment>
<feature type="compositionally biased region" description="Basic and acidic residues" evidence="6">
    <location>
        <begin position="112"/>
        <end position="150"/>
    </location>
</feature>
<dbReference type="KEGG" id="mars:A8C75_00230"/>
<keyword evidence="5" id="KW-0406">Ion transport</keyword>
<accession>A0A1A9ET11</accession>
<dbReference type="EMBL" id="CP015839">
    <property type="protein sequence ID" value="ANG61035.1"/>
    <property type="molecule type" value="Genomic_DNA"/>
</dbReference>
<dbReference type="Proteomes" id="UP000078070">
    <property type="component" value="Chromosome"/>
</dbReference>
<dbReference type="PANTHER" id="PTHR42953">
    <property type="entry name" value="HIGH-AFFINITY ZINC UPTAKE SYSTEM PROTEIN ZNUA-RELATED"/>
    <property type="match status" value="1"/>
</dbReference>
<feature type="region of interest" description="Disordered" evidence="6">
    <location>
        <begin position="104"/>
        <end position="150"/>
    </location>
</feature>
<proteinExistence type="inferred from homology"/>
<dbReference type="PANTHER" id="PTHR42953:SF3">
    <property type="entry name" value="HIGH-AFFINITY ZINC UPTAKE SYSTEM PROTEIN ZNUA"/>
    <property type="match status" value="1"/>
</dbReference>
<dbReference type="AlphaFoldDB" id="A0A1A9ET11"/>
<reference evidence="8 9" key="2">
    <citation type="journal article" date="2018" name="Int. J. Syst. Evol. Microbiol.">
        <title>Marinobacterium aestuarii sp. nov., a benzene-degrading marine bacterium isolated from estuary sediment.</title>
        <authorList>
            <person name="Bae S.S."/>
            <person name="Jung J."/>
            <person name="Chung D."/>
            <person name="Baek K."/>
        </authorList>
    </citation>
    <scope>NUCLEOTIDE SEQUENCE [LARGE SCALE GENOMIC DNA]</scope>
    <source>
        <strain evidence="8 9">ST58-10</strain>
    </source>
</reference>
<evidence type="ECO:0000313" key="9">
    <source>
        <dbReference type="Proteomes" id="UP000078070"/>
    </source>
</evidence>
<dbReference type="InterPro" id="IPR050492">
    <property type="entry name" value="Bact_metal-bind_prot9"/>
</dbReference>
<keyword evidence="5" id="KW-0864">Zinc transport</keyword>
<dbReference type="InterPro" id="IPR006127">
    <property type="entry name" value="ZnuA-like"/>
</dbReference>
<evidence type="ECO:0000256" key="7">
    <source>
        <dbReference type="SAM" id="SignalP"/>
    </source>
</evidence>
<dbReference type="Pfam" id="PF01297">
    <property type="entry name" value="ZnuA"/>
    <property type="match status" value="1"/>
</dbReference>
<evidence type="ECO:0000256" key="4">
    <source>
        <dbReference type="ARBA" id="ARBA00022729"/>
    </source>
</evidence>
<dbReference type="GO" id="GO:0006829">
    <property type="term" value="P:zinc ion transport"/>
    <property type="evidence" value="ECO:0007669"/>
    <property type="project" value="UniProtKB-KW"/>
</dbReference>
<keyword evidence="9" id="KW-1185">Reference proteome</keyword>
<evidence type="ECO:0000256" key="1">
    <source>
        <dbReference type="ARBA" id="ARBA00011028"/>
    </source>
</evidence>
<protein>
    <recommendedName>
        <fullName evidence="2">High-affinity zinc uptake system protein ZnuA</fullName>
    </recommendedName>
</protein>
<feature type="chain" id="PRO_5008386416" description="High-affinity zinc uptake system protein ZnuA" evidence="7">
    <location>
        <begin position="24"/>
        <end position="326"/>
    </location>
</feature>
<evidence type="ECO:0000313" key="8">
    <source>
        <dbReference type="EMBL" id="ANG61035.1"/>
    </source>
</evidence>
<keyword evidence="5" id="KW-0862">Zinc</keyword>
<name>A0A1A9ET11_9GAMM</name>
<dbReference type="RefSeq" id="WP_067376438.1">
    <property type="nucleotide sequence ID" value="NZ_CP015839.1"/>
</dbReference>
<organism evidence="8 9">
    <name type="scientific">Marinobacterium aestuarii</name>
    <dbReference type="NCBI Taxonomy" id="1821621"/>
    <lineage>
        <taxon>Bacteria</taxon>
        <taxon>Pseudomonadati</taxon>
        <taxon>Pseudomonadota</taxon>
        <taxon>Gammaproteobacteria</taxon>
        <taxon>Oceanospirillales</taxon>
        <taxon>Oceanospirillaceae</taxon>
        <taxon>Marinobacterium</taxon>
    </lineage>
</organism>
<dbReference type="GO" id="GO:0046872">
    <property type="term" value="F:metal ion binding"/>
    <property type="evidence" value="ECO:0007669"/>
    <property type="project" value="InterPro"/>
</dbReference>
<keyword evidence="3" id="KW-0813">Transport</keyword>
<feature type="signal peptide" evidence="7">
    <location>
        <begin position="1"/>
        <end position="23"/>
    </location>
</feature>
<evidence type="ECO:0000256" key="2">
    <source>
        <dbReference type="ARBA" id="ARBA00015915"/>
    </source>
</evidence>
<evidence type="ECO:0000256" key="5">
    <source>
        <dbReference type="ARBA" id="ARBA00022906"/>
    </source>
</evidence>
<dbReference type="SUPFAM" id="SSF53807">
    <property type="entry name" value="Helical backbone' metal receptor"/>
    <property type="match status" value="1"/>
</dbReference>
<dbReference type="Gene3D" id="3.40.50.1980">
    <property type="entry name" value="Nitrogenase molybdenum iron protein domain"/>
    <property type="match status" value="2"/>
</dbReference>
<gene>
    <name evidence="8" type="ORF">A8C75_00230</name>
</gene>
<evidence type="ECO:0000256" key="3">
    <source>
        <dbReference type="ARBA" id="ARBA00022448"/>
    </source>
</evidence>
<reference evidence="9" key="1">
    <citation type="submission" date="2016-05" db="EMBL/GenBank/DDBJ databases">
        <authorList>
            <person name="Baek K."/>
            <person name="Yang S.-J."/>
        </authorList>
    </citation>
    <scope>NUCLEOTIDE SEQUENCE [LARGE SCALE GENOMIC DNA]</scope>
    <source>
        <strain evidence="9">ST58-10</strain>
    </source>
</reference>
<evidence type="ECO:0000256" key="6">
    <source>
        <dbReference type="SAM" id="MobiDB-lite"/>
    </source>
</evidence>
<sequence>MSLRKLLVLSGLVLPLLASPVQALQVVASVKPLQLLSAALLDGISEPRLLVPTDASVHNYVLKPSDVRGLAAADLVIWVGPELELFLGKVLKNTDARILQLSHAGTAASDSESDHDHDHDHEKHADEHDDEHEGHADESADHAAESEQGEVHNHAVDAHLWMDPELMLAAAQRLQQMLAQIAPEHGPRLAANYARFAASLQARDAALRLQLAPLADRGFFVFHDAYGHFVGHYGLKQLGYFTVDPARPPGARRLSDIRRQLKAREAVCVFSEPQFRANVVSSVTQGLNVRHGELDPLARGFEPGPTAYVDYLESLAGAFADCLTPD</sequence>
<dbReference type="NCBIfam" id="NF007091">
    <property type="entry name" value="PRK09545.1"/>
    <property type="match status" value="1"/>
</dbReference>
<keyword evidence="4 7" id="KW-0732">Signal</keyword>
<dbReference type="STRING" id="1821621.A8C75_00230"/>